<keyword evidence="4" id="KW-1185">Reference proteome</keyword>
<feature type="chain" id="PRO_5010258478" evidence="2">
    <location>
        <begin position="19"/>
        <end position="177"/>
    </location>
</feature>
<dbReference type="EMBL" id="MNAN01000034">
    <property type="protein sequence ID" value="OHU94589.1"/>
    <property type="molecule type" value="Genomic_DNA"/>
</dbReference>
<protein>
    <submittedName>
        <fullName evidence="3">Uncharacterized protein</fullName>
    </submittedName>
</protein>
<evidence type="ECO:0000256" key="1">
    <source>
        <dbReference type="SAM" id="Coils"/>
    </source>
</evidence>
<proteinExistence type="predicted"/>
<keyword evidence="1" id="KW-0175">Coiled coil</keyword>
<dbReference type="STRING" id="327939.BIW53_16150"/>
<evidence type="ECO:0000313" key="4">
    <source>
        <dbReference type="Proteomes" id="UP000180253"/>
    </source>
</evidence>
<dbReference type="AlphaFoldDB" id="A0A1S1N4K8"/>
<feature type="coiled-coil region" evidence="1">
    <location>
        <begin position="124"/>
        <end position="158"/>
    </location>
</feature>
<organism evidence="3 4">
    <name type="scientific">Pseudoalteromonas byunsanensis</name>
    <dbReference type="NCBI Taxonomy" id="327939"/>
    <lineage>
        <taxon>Bacteria</taxon>
        <taxon>Pseudomonadati</taxon>
        <taxon>Pseudomonadota</taxon>
        <taxon>Gammaproteobacteria</taxon>
        <taxon>Alteromonadales</taxon>
        <taxon>Pseudoalteromonadaceae</taxon>
        <taxon>Pseudoalteromonas</taxon>
    </lineage>
</organism>
<dbReference type="OrthoDB" id="6288864at2"/>
<comment type="caution">
    <text evidence="3">The sequence shown here is derived from an EMBL/GenBank/DDBJ whole genome shotgun (WGS) entry which is preliminary data.</text>
</comment>
<dbReference type="RefSeq" id="WP_070993057.1">
    <property type="nucleotide sequence ID" value="NZ_CBCSHD010000010.1"/>
</dbReference>
<name>A0A1S1N4K8_9GAMM</name>
<dbReference type="PROSITE" id="PS51257">
    <property type="entry name" value="PROKAR_LIPOPROTEIN"/>
    <property type="match status" value="1"/>
</dbReference>
<feature type="signal peptide" evidence="2">
    <location>
        <begin position="1"/>
        <end position="18"/>
    </location>
</feature>
<dbReference type="Proteomes" id="UP000180253">
    <property type="component" value="Unassembled WGS sequence"/>
</dbReference>
<evidence type="ECO:0000256" key="2">
    <source>
        <dbReference type="SAM" id="SignalP"/>
    </source>
</evidence>
<evidence type="ECO:0000313" key="3">
    <source>
        <dbReference type="EMBL" id="OHU94589.1"/>
    </source>
</evidence>
<sequence length="177" mass="20026">MRNLITILMMFTLSACQAISSSVDHAIFVGPSNSKQSEFAPLTTLVSAHQNACDNGSTKQLVGYRAYQQLNDFLKAFCSTRSTTTQLRLIAQLHQQNDWPQNYLSYFAMLHQHITTLRWYKLENIALKKQLTEQQSALKSAEQTLSNLKQKLAQIEQQRLLSPSHAETDSNPLGEPQ</sequence>
<accession>A0A1S1N4K8</accession>
<keyword evidence="2" id="KW-0732">Signal</keyword>
<reference evidence="3 4" key="1">
    <citation type="submission" date="2016-10" db="EMBL/GenBank/DDBJ databases">
        <title>Pseudoalteromonas amylolytica sp. nov., isolated from the surface seawater.</title>
        <authorList>
            <person name="Wu Y.-H."/>
            <person name="Cheng H."/>
            <person name="Jin X.-B."/>
            <person name="Wang C.-S."/>
            <person name="Xu X.-W."/>
        </authorList>
    </citation>
    <scope>NUCLEOTIDE SEQUENCE [LARGE SCALE GENOMIC DNA]</scope>
    <source>
        <strain evidence="3 4">JCM 12483</strain>
    </source>
</reference>
<gene>
    <name evidence="3" type="ORF">BIW53_16150</name>
</gene>